<feature type="region of interest" description="Disordered" evidence="1">
    <location>
        <begin position="84"/>
        <end position="171"/>
    </location>
</feature>
<dbReference type="EMBL" id="JARJLG010000209">
    <property type="protein sequence ID" value="KAJ7727805.1"/>
    <property type="molecule type" value="Genomic_DNA"/>
</dbReference>
<keyword evidence="3" id="KW-1185">Reference proteome</keyword>
<feature type="compositionally biased region" description="Polar residues" evidence="1">
    <location>
        <begin position="141"/>
        <end position="152"/>
    </location>
</feature>
<sequence length="247" mass="26860">MADNNVLAATNLDVNDMVPDDVNPDHDRRYWCLPPMRNEKSKDRHGAYPLYLVTRGRQVGVWHNWTVVKAMTTGYPLAACAGPRSPHPGSMRAAPSAGPRCGSARPTFAEPSVGLRSDSAPLPSASRPTKEKTVRAAGTTAAPTSDRTQTLRTDMGRPAKGKKFSSSMRSEERLLGSVSSTSSVTASDAVPRTARYYAIWGGGKVFTDHKEAMATLLREEERGVSAQMLSTRRRAEAEAYSQPAIWI</sequence>
<comment type="caution">
    <text evidence="2">The sequence shown here is derived from an EMBL/GenBank/DDBJ whole genome shotgun (WGS) entry which is preliminary data.</text>
</comment>
<gene>
    <name evidence="2" type="ORF">DFH07DRAFT_970020</name>
</gene>
<name>A0AAD7MQ47_9AGAR</name>
<dbReference type="AlphaFoldDB" id="A0AAD7MQ47"/>
<evidence type="ECO:0000256" key="1">
    <source>
        <dbReference type="SAM" id="MobiDB-lite"/>
    </source>
</evidence>
<reference evidence="2" key="1">
    <citation type="submission" date="2023-03" db="EMBL/GenBank/DDBJ databases">
        <title>Massive genome expansion in bonnet fungi (Mycena s.s.) driven by repeated elements and novel gene families across ecological guilds.</title>
        <authorList>
            <consortium name="Lawrence Berkeley National Laboratory"/>
            <person name="Harder C.B."/>
            <person name="Miyauchi S."/>
            <person name="Viragh M."/>
            <person name="Kuo A."/>
            <person name="Thoen E."/>
            <person name="Andreopoulos B."/>
            <person name="Lu D."/>
            <person name="Skrede I."/>
            <person name="Drula E."/>
            <person name="Henrissat B."/>
            <person name="Morin E."/>
            <person name="Kohler A."/>
            <person name="Barry K."/>
            <person name="LaButti K."/>
            <person name="Morin E."/>
            <person name="Salamov A."/>
            <person name="Lipzen A."/>
            <person name="Mereny Z."/>
            <person name="Hegedus B."/>
            <person name="Baldrian P."/>
            <person name="Stursova M."/>
            <person name="Weitz H."/>
            <person name="Taylor A."/>
            <person name="Grigoriev I.V."/>
            <person name="Nagy L.G."/>
            <person name="Martin F."/>
            <person name="Kauserud H."/>
        </authorList>
    </citation>
    <scope>NUCLEOTIDE SEQUENCE</scope>
    <source>
        <strain evidence="2">CBHHK188m</strain>
    </source>
</reference>
<proteinExistence type="predicted"/>
<evidence type="ECO:0000313" key="3">
    <source>
        <dbReference type="Proteomes" id="UP001215280"/>
    </source>
</evidence>
<accession>A0AAD7MQ47</accession>
<evidence type="ECO:0000313" key="2">
    <source>
        <dbReference type="EMBL" id="KAJ7727805.1"/>
    </source>
</evidence>
<organism evidence="2 3">
    <name type="scientific">Mycena maculata</name>
    <dbReference type="NCBI Taxonomy" id="230809"/>
    <lineage>
        <taxon>Eukaryota</taxon>
        <taxon>Fungi</taxon>
        <taxon>Dikarya</taxon>
        <taxon>Basidiomycota</taxon>
        <taxon>Agaricomycotina</taxon>
        <taxon>Agaricomycetes</taxon>
        <taxon>Agaricomycetidae</taxon>
        <taxon>Agaricales</taxon>
        <taxon>Marasmiineae</taxon>
        <taxon>Mycenaceae</taxon>
        <taxon>Mycena</taxon>
    </lineage>
</organism>
<protein>
    <submittedName>
        <fullName evidence="2">Uncharacterized protein</fullName>
    </submittedName>
</protein>
<dbReference type="Proteomes" id="UP001215280">
    <property type="component" value="Unassembled WGS sequence"/>
</dbReference>